<evidence type="ECO:0000313" key="2">
    <source>
        <dbReference type="Proteomes" id="UP001595420"/>
    </source>
</evidence>
<dbReference type="RefSeq" id="WP_216839207.1">
    <property type="nucleotide sequence ID" value="NZ_JAFNJS010000008.1"/>
</dbReference>
<protein>
    <submittedName>
        <fullName evidence="1">Uncharacterized protein</fullName>
    </submittedName>
</protein>
<comment type="caution">
    <text evidence="1">The sequence shown here is derived from an EMBL/GenBank/DDBJ whole genome shotgun (WGS) entry which is preliminary data.</text>
</comment>
<reference evidence="2" key="1">
    <citation type="journal article" date="2019" name="Int. J. Syst. Evol. Microbiol.">
        <title>The Global Catalogue of Microorganisms (GCM) 10K type strain sequencing project: providing services to taxonomists for standard genome sequencing and annotation.</title>
        <authorList>
            <consortium name="The Broad Institute Genomics Platform"/>
            <consortium name="The Broad Institute Genome Sequencing Center for Infectious Disease"/>
            <person name="Wu L."/>
            <person name="Ma J."/>
        </authorList>
    </citation>
    <scope>NUCLEOTIDE SEQUENCE [LARGE SCALE GENOMIC DNA]</scope>
    <source>
        <strain evidence="2">CGMCC 1.16855</strain>
    </source>
</reference>
<dbReference type="EMBL" id="JBHRSB010000008">
    <property type="protein sequence ID" value="MFC3002932.1"/>
    <property type="molecule type" value="Genomic_DNA"/>
</dbReference>
<organism evidence="1 2">
    <name type="scientific">Falsiroseomonas tokyonensis</name>
    <dbReference type="NCBI Taxonomy" id="430521"/>
    <lineage>
        <taxon>Bacteria</taxon>
        <taxon>Pseudomonadati</taxon>
        <taxon>Pseudomonadota</taxon>
        <taxon>Alphaproteobacteria</taxon>
        <taxon>Acetobacterales</taxon>
        <taxon>Roseomonadaceae</taxon>
        <taxon>Falsiroseomonas</taxon>
    </lineage>
</organism>
<keyword evidence="2" id="KW-1185">Reference proteome</keyword>
<evidence type="ECO:0000313" key="1">
    <source>
        <dbReference type="EMBL" id="MFC3002932.1"/>
    </source>
</evidence>
<proteinExistence type="predicted"/>
<accession>A0ABV7BYX8</accession>
<sequence>MTAIQRPLVLVVGWRGEAIRARDALMQRARESHRRGQSVDAGRHLAEARLAHRAAMLGLLRRAAA</sequence>
<gene>
    <name evidence="1" type="ORF">ACFOD3_23740</name>
</gene>
<name>A0ABV7BYX8_9PROT</name>
<dbReference type="Proteomes" id="UP001595420">
    <property type="component" value="Unassembled WGS sequence"/>
</dbReference>